<feature type="compositionally biased region" description="Polar residues" evidence="1">
    <location>
        <begin position="53"/>
        <end position="62"/>
    </location>
</feature>
<evidence type="ECO:0000313" key="2">
    <source>
        <dbReference type="EMBL" id="KAF5336697.1"/>
    </source>
</evidence>
<name>A0A8H5C9X7_9AGAR</name>
<dbReference type="AlphaFoldDB" id="A0A8H5C9X7"/>
<proteinExistence type="predicted"/>
<gene>
    <name evidence="2" type="ORF">D9757_015487</name>
</gene>
<organism evidence="2 3">
    <name type="scientific">Collybiopsis confluens</name>
    <dbReference type="NCBI Taxonomy" id="2823264"/>
    <lineage>
        <taxon>Eukaryota</taxon>
        <taxon>Fungi</taxon>
        <taxon>Dikarya</taxon>
        <taxon>Basidiomycota</taxon>
        <taxon>Agaricomycotina</taxon>
        <taxon>Agaricomycetes</taxon>
        <taxon>Agaricomycetidae</taxon>
        <taxon>Agaricales</taxon>
        <taxon>Marasmiineae</taxon>
        <taxon>Omphalotaceae</taxon>
        <taxon>Collybiopsis</taxon>
    </lineage>
</organism>
<accession>A0A8H5C9X7</accession>
<evidence type="ECO:0000313" key="3">
    <source>
        <dbReference type="Proteomes" id="UP000518752"/>
    </source>
</evidence>
<comment type="caution">
    <text evidence="2">The sequence shown here is derived from an EMBL/GenBank/DDBJ whole genome shotgun (WGS) entry which is preliminary data.</text>
</comment>
<evidence type="ECO:0000256" key="1">
    <source>
        <dbReference type="SAM" id="MobiDB-lite"/>
    </source>
</evidence>
<protein>
    <submittedName>
        <fullName evidence="2">Uncharacterized protein</fullName>
    </submittedName>
</protein>
<dbReference type="Proteomes" id="UP000518752">
    <property type="component" value="Unassembled WGS sequence"/>
</dbReference>
<dbReference type="EMBL" id="JAACJN010000635">
    <property type="protein sequence ID" value="KAF5336697.1"/>
    <property type="molecule type" value="Genomic_DNA"/>
</dbReference>
<sequence length="62" mass="6576">MAGIEGAILLSIAHGFESFLIKLKQTSAGSARIKERRLHAPRTGGGGGKGSERVNNLNIFIK</sequence>
<reference evidence="2 3" key="1">
    <citation type="journal article" date="2020" name="ISME J.">
        <title>Uncovering the hidden diversity of litter-decomposition mechanisms in mushroom-forming fungi.</title>
        <authorList>
            <person name="Floudas D."/>
            <person name="Bentzer J."/>
            <person name="Ahren D."/>
            <person name="Johansson T."/>
            <person name="Persson P."/>
            <person name="Tunlid A."/>
        </authorList>
    </citation>
    <scope>NUCLEOTIDE SEQUENCE [LARGE SCALE GENOMIC DNA]</scope>
    <source>
        <strain evidence="2 3">CBS 406.79</strain>
    </source>
</reference>
<keyword evidence="3" id="KW-1185">Reference proteome</keyword>
<feature type="region of interest" description="Disordered" evidence="1">
    <location>
        <begin position="32"/>
        <end position="62"/>
    </location>
</feature>